<dbReference type="PROSITE" id="PS50158">
    <property type="entry name" value="ZF_CCHC"/>
    <property type="match status" value="1"/>
</dbReference>
<dbReference type="PANTHER" id="PTHR31635">
    <property type="entry name" value="REVERSE TRANSCRIPTASE DOMAIN-CONTAINING PROTEIN-RELATED"/>
    <property type="match status" value="1"/>
</dbReference>
<feature type="domain" description="CCHC-type" evidence="3">
    <location>
        <begin position="318"/>
        <end position="333"/>
    </location>
</feature>
<feature type="compositionally biased region" description="Polar residues" evidence="2">
    <location>
        <begin position="733"/>
        <end position="744"/>
    </location>
</feature>
<dbReference type="Pfam" id="PF14111">
    <property type="entry name" value="DUF4283"/>
    <property type="match status" value="1"/>
</dbReference>
<evidence type="ECO:0000313" key="6">
    <source>
        <dbReference type="Proteomes" id="UP001633002"/>
    </source>
</evidence>
<feature type="region of interest" description="Disordered" evidence="2">
    <location>
        <begin position="711"/>
        <end position="756"/>
    </location>
</feature>
<dbReference type="EMBL" id="JBJQOH010000004">
    <property type="protein sequence ID" value="KAL3688866.1"/>
    <property type="molecule type" value="Genomic_DNA"/>
</dbReference>
<keyword evidence="1" id="KW-0863">Zinc-finger</keyword>
<dbReference type="InterPro" id="IPR036691">
    <property type="entry name" value="Endo/exonu/phosph_ase_sf"/>
</dbReference>
<dbReference type="CDD" id="cd01650">
    <property type="entry name" value="RT_nLTR_like"/>
    <property type="match status" value="1"/>
</dbReference>
<organism evidence="5 6">
    <name type="scientific">Riccia sorocarpa</name>
    <dbReference type="NCBI Taxonomy" id="122646"/>
    <lineage>
        <taxon>Eukaryota</taxon>
        <taxon>Viridiplantae</taxon>
        <taxon>Streptophyta</taxon>
        <taxon>Embryophyta</taxon>
        <taxon>Marchantiophyta</taxon>
        <taxon>Marchantiopsida</taxon>
        <taxon>Marchantiidae</taxon>
        <taxon>Marchantiales</taxon>
        <taxon>Ricciaceae</taxon>
        <taxon>Riccia</taxon>
    </lineage>
</organism>
<reference evidence="5 6" key="1">
    <citation type="submission" date="2024-09" db="EMBL/GenBank/DDBJ databases">
        <title>Chromosome-scale assembly of Riccia sorocarpa.</title>
        <authorList>
            <person name="Paukszto L."/>
        </authorList>
    </citation>
    <scope>NUCLEOTIDE SEQUENCE [LARGE SCALE GENOMIC DNA]</scope>
    <source>
        <strain evidence="5">LP-2024</strain>
        <tissue evidence="5">Aerial parts of the thallus</tissue>
    </source>
</reference>
<evidence type="ECO:0000256" key="1">
    <source>
        <dbReference type="PROSITE-ProRule" id="PRU00047"/>
    </source>
</evidence>
<evidence type="ECO:0000259" key="3">
    <source>
        <dbReference type="PROSITE" id="PS50158"/>
    </source>
</evidence>
<dbReference type="InterPro" id="IPR000477">
    <property type="entry name" value="RT_dom"/>
</dbReference>
<feature type="compositionally biased region" description="Basic and acidic residues" evidence="2">
    <location>
        <begin position="463"/>
        <end position="477"/>
    </location>
</feature>
<comment type="caution">
    <text evidence="5">The sequence shown here is derived from an EMBL/GenBank/DDBJ whole genome shotgun (WGS) entry which is preliminary data.</text>
</comment>
<feature type="region of interest" description="Disordered" evidence="2">
    <location>
        <begin position="622"/>
        <end position="679"/>
    </location>
</feature>
<keyword evidence="1" id="KW-0479">Metal-binding</keyword>
<dbReference type="Pfam" id="PF03372">
    <property type="entry name" value="Exo_endo_phos"/>
    <property type="match status" value="1"/>
</dbReference>
<dbReference type="PANTHER" id="PTHR31635:SF196">
    <property type="entry name" value="REVERSE TRANSCRIPTASE DOMAIN-CONTAINING PROTEIN-RELATED"/>
    <property type="match status" value="1"/>
</dbReference>
<dbReference type="PROSITE" id="PS50878">
    <property type="entry name" value="RT_POL"/>
    <property type="match status" value="1"/>
</dbReference>
<keyword evidence="1" id="KW-0862">Zinc</keyword>
<feature type="compositionally biased region" description="Basic and acidic residues" evidence="2">
    <location>
        <begin position="549"/>
        <end position="559"/>
    </location>
</feature>
<sequence length="1844" mass="209101">MPANQLYNGNVDLGTDGEDSGTRKIDLDRNDQFPTLAEASKINETGQSREQNKDRERITVPPSVSVWQKNARSLFGGTSDRQANTHTNPYLERIDPSWGQKITDQELLSIFHHTGRALKDPELENTMHLEWTAEDSKLLRIRRDQLCESAIILHLPDRFPMRDDLETWIEAELGRKLQIRIVQLKLLGKQHWLLVLENSDQRNRILQNTPLYWGGDEVELVPWTPDFSPNAETARKVATWVELPLADAWLEPLGDRFLQALGKPTFKTLNRGICKYPNVRGCVMVAQDAELPDRLALKLPGGGVILQEVRYQGAPNTCFRCRQTGHEARSCPNPSTKPDAKAGAFEVEMLEENDTEETQSVDSAQECAVQERDSQEEEALENAAVELPEKTQPTPQLNTEDREGTANNGEKFPAPVTEPQESSDDDFTKSAKELAASSDSFLRQAQLQAELFKENIRSLINKGEKSMVEGEGSEKQEPMAQQRHKQVAENNFPSLKSGTKWSDIDQEENCHEAQPSLVPPAPTLNREEKDRERERELLAEELDATNELNKGDEEQRSEPEVELAENLEKDAGVETDSGAFLTQGSEREREGDSNLNWRQAGEMLEVSENTVDTVIFRARKQAGPQVTVGDSQGKGTTWKRLNGGRLRHQKLGSPSTNEWEEEDERGTAGENNSDMSDPEDLIVEISSGELKEDEEPPDKSDMDSVAKENWEKQVAQQQGGVISPQEGGEATVPTHSPTIPTLSGSGEDAPGEEKMEGSWNVRGLAHPNRVEIVRRWIWRRMRNAGFVALQEMLSKEVDLTRNLRKIMPNATAIVDYKENGDGDAVLLCHNSLRIVDRDVSGRGYAAWAKVNTVIGIVGVLSIHAPNESRKRKEVWQWMRPLVSSGQWIILGDFNMVENPEDSIGPSPIIKGDEKGMWELCSGSADLSDARLCATSTKGPLFTRQAWYGTRFDQSRLDRFYLSGGGEWLYHIRSVEHQGARTLSDHVPIVLEVVTREMTLGSRPRRSYFKMDVRALRKEGVLDRARAAWVDHPRWAKDKRKRWALALGRIRMLLMEVRNEEKRGRIDMNILEDKVEEARGRVQNDRSEEARTLFEEAVSTLRRREQEEAELCRKRCKITWIKEGDAPSKYFFARLKAKHAHEEMTSLETDDGRILEEQEEMLREVYKYYRDLYKAEEDTEEVLENRRIVVGRIDRSLTGADNNTLEEVPTEEFITEIVMDMPKEKSPGIDGVMVEILQTGWEFMQEDCFQMVQSFWTKKELIGKDSRGIIKLLPKNDRKHLLKNWRPITLLTMTYKIVAKIIAVRLKGMLPRIIDTQQTGFVAGRNIIDNILSLRLGQEWAHVTNQQTIFVKLDFMKAYDRVAHGFLWDTLTAMGVGVATLDRIKGLVRGGSSEVHINGSFTEVFKIERGVRQGCPLAPLLFAMTTQPLMRALREEERKGNIQGLNIGGGQSLLHQLFADDTGICITAEERQFDNLKEAIREFEVASAASLNLQKSIVMQLTPGSPPAWLDQTGCEVAGPGTSFKYLGVTTSSPVDERAITAEIVQKLMKKLKHWSNRLLSWPAKTILLKHVLAATPLYQLMSVGMCKDGLEELEKLCRNFLWGWNEEGNPKHALIAWDRIAQVKDRGGLGWVRFKDMADALFVRQINRVLENGSAEWIQLARSFILRTLRKGAYQRECSQWSLQECLLLLPLTKVEGSPTLTRMLRAWYRARQKLQWKGTGGELDASITMLQVKAVYQLSQGNGIRTIRTDRELGLLKRAGIGNLEDAMEILRTEGWKNHLRRQGVYPEEEELVRLEVMENWCSKHKVVWKGILELEGWSWENPGTILSGADRHASGDLPSEES</sequence>
<feature type="compositionally biased region" description="Basic and acidic residues" evidence="2">
    <location>
        <begin position="20"/>
        <end position="31"/>
    </location>
</feature>
<evidence type="ECO:0000259" key="4">
    <source>
        <dbReference type="PROSITE" id="PS50878"/>
    </source>
</evidence>
<dbReference type="SUPFAM" id="SSF56672">
    <property type="entry name" value="DNA/RNA polymerases"/>
    <property type="match status" value="1"/>
</dbReference>
<dbReference type="Gene3D" id="4.10.60.10">
    <property type="entry name" value="Zinc finger, CCHC-type"/>
    <property type="match status" value="1"/>
</dbReference>
<dbReference type="Gene3D" id="3.60.10.10">
    <property type="entry name" value="Endonuclease/exonuclease/phosphatase"/>
    <property type="match status" value="1"/>
</dbReference>
<protein>
    <recommendedName>
        <fullName evidence="7">Reverse transcriptase domain-containing protein</fullName>
    </recommendedName>
</protein>
<dbReference type="GO" id="GO:0008270">
    <property type="term" value="F:zinc ion binding"/>
    <property type="evidence" value="ECO:0007669"/>
    <property type="project" value="UniProtKB-KW"/>
</dbReference>
<feature type="region of interest" description="Disordered" evidence="2">
    <location>
        <begin position="1"/>
        <end position="57"/>
    </location>
</feature>
<feature type="domain" description="Reverse transcriptase" evidence="4">
    <location>
        <begin position="1253"/>
        <end position="1530"/>
    </location>
</feature>
<dbReference type="Pfam" id="PF00078">
    <property type="entry name" value="RVT_1"/>
    <property type="match status" value="1"/>
</dbReference>
<dbReference type="InterPro" id="IPR036875">
    <property type="entry name" value="Znf_CCHC_sf"/>
</dbReference>
<dbReference type="Proteomes" id="UP001633002">
    <property type="component" value="Unassembled WGS sequence"/>
</dbReference>
<dbReference type="InterPro" id="IPR005135">
    <property type="entry name" value="Endo/exonuclease/phosphatase"/>
</dbReference>
<feature type="region of interest" description="Disordered" evidence="2">
    <location>
        <begin position="351"/>
        <end position="432"/>
    </location>
</feature>
<evidence type="ECO:0000313" key="5">
    <source>
        <dbReference type="EMBL" id="KAL3688866.1"/>
    </source>
</evidence>
<keyword evidence="6" id="KW-1185">Reference proteome</keyword>
<dbReference type="SUPFAM" id="SSF56219">
    <property type="entry name" value="DNase I-like"/>
    <property type="match status" value="1"/>
</dbReference>
<dbReference type="SUPFAM" id="SSF57756">
    <property type="entry name" value="Retrovirus zinc finger-like domains"/>
    <property type="match status" value="1"/>
</dbReference>
<gene>
    <name evidence="5" type="ORF">R1sor_015175</name>
</gene>
<feature type="region of interest" description="Disordered" evidence="2">
    <location>
        <begin position="463"/>
        <end position="596"/>
    </location>
</feature>
<feature type="compositionally biased region" description="Polar residues" evidence="2">
    <location>
        <begin position="488"/>
        <end position="500"/>
    </location>
</feature>
<evidence type="ECO:0000256" key="2">
    <source>
        <dbReference type="SAM" id="MobiDB-lite"/>
    </source>
</evidence>
<feature type="compositionally biased region" description="Basic and acidic residues" evidence="2">
    <location>
        <begin position="525"/>
        <end position="538"/>
    </location>
</feature>
<evidence type="ECO:0008006" key="7">
    <source>
        <dbReference type="Google" id="ProtNLM"/>
    </source>
</evidence>
<name>A0ABD3HDD3_9MARC</name>
<accession>A0ABD3HDD3</accession>
<dbReference type="InterPro" id="IPR001878">
    <property type="entry name" value="Znf_CCHC"/>
</dbReference>
<dbReference type="InterPro" id="IPR025558">
    <property type="entry name" value="DUF4283"/>
</dbReference>
<proteinExistence type="predicted"/>
<dbReference type="SMART" id="SM00343">
    <property type="entry name" value="ZnF_C2HC"/>
    <property type="match status" value="1"/>
</dbReference>
<dbReference type="InterPro" id="IPR043502">
    <property type="entry name" value="DNA/RNA_pol_sf"/>
</dbReference>